<dbReference type="AlphaFoldDB" id="A0A0V9UF99"/>
<dbReference type="RefSeq" id="WP_060653962.1">
    <property type="nucleotide sequence ID" value="NZ_AZXY01000013.1"/>
</dbReference>
<feature type="domain" description="Transcription regulator PadR N-terminal" evidence="2">
    <location>
        <begin position="74"/>
        <end position="141"/>
    </location>
</feature>
<evidence type="ECO:0000259" key="2">
    <source>
        <dbReference type="Pfam" id="PF03551"/>
    </source>
</evidence>
<dbReference type="EMBL" id="AZXY01000013">
    <property type="protein sequence ID" value="KSZ56710.1"/>
    <property type="molecule type" value="Genomic_DNA"/>
</dbReference>
<proteinExistence type="predicted"/>
<feature type="compositionally biased region" description="Basic and acidic residues" evidence="1">
    <location>
        <begin position="36"/>
        <end position="51"/>
    </location>
</feature>
<dbReference type="PATRIC" id="fig|1441730.3.peg.4584"/>
<organism evidence="3 4">
    <name type="scientific">Rhodococcus pyridinivorans KG-16</name>
    <dbReference type="NCBI Taxonomy" id="1441730"/>
    <lineage>
        <taxon>Bacteria</taxon>
        <taxon>Bacillati</taxon>
        <taxon>Actinomycetota</taxon>
        <taxon>Actinomycetes</taxon>
        <taxon>Mycobacteriales</taxon>
        <taxon>Nocardiaceae</taxon>
        <taxon>Rhodococcus</taxon>
    </lineage>
</organism>
<dbReference type="Pfam" id="PF03551">
    <property type="entry name" value="PadR"/>
    <property type="match status" value="1"/>
</dbReference>
<dbReference type="Proteomes" id="UP000053060">
    <property type="component" value="Unassembled WGS sequence"/>
</dbReference>
<evidence type="ECO:0000313" key="4">
    <source>
        <dbReference type="Proteomes" id="UP000053060"/>
    </source>
</evidence>
<reference evidence="3 4" key="2">
    <citation type="journal article" date="2016" name="Genome Announc.">
        <title>Draft Genome Sequence of a Versatile Hydrocarbon-Degrading Bacterium, Rhodococcus pyridinivorans Strain KG-16, Collected from Oil Fields in India.</title>
        <authorList>
            <person name="Aggarwal R.K."/>
            <person name="Dawar C."/>
            <person name="Phanindranath R."/>
            <person name="Mutnuri L."/>
            <person name="Dayal A.M."/>
        </authorList>
    </citation>
    <scope>NUCLEOTIDE SEQUENCE [LARGE SCALE GENOMIC DNA]</scope>
    <source>
        <strain evidence="3 4">KG-16</strain>
    </source>
</reference>
<reference evidence="4" key="1">
    <citation type="submission" date="2015-01" db="EMBL/GenBank/DDBJ databases">
        <title>Draft genome sequence of Rhodococcus pyridinivorans strain KG-16, a hydrocarbon-degrading bacterium.</title>
        <authorList>
            <person name="Aggarwal R.K."/>
            <person name="Dawar C."/>
        </authorList>
    </citation>
    <scope>NUCLEOTIDE SEQUENCE [LARGE SCALE GENOMIC DNA]</scope>
    <source>
        <strain evidence="4">KG-16</strain>
    </source>
</reference>
<evidence type="ECO:0000313" key="3">
    <source>
        <dbReference type="EMBL" id="KSZ56710.1"/>
    </source>
</evidence>
<protein>
    <submittedName>
        <fullName evidence="3">PadR family transcriptional regulator</fullName>
    </submittedName>
</protein>
<dbReference type="InterPro" id="IPR036390">
    <property type="entry name" value="WH_DNA-bd_sf"/>
</dbReference>
<sequence length="215" mass="23334">MRTHEHPRGRRRAMHDRNLPGGPFRADGPRRRGHHPHDDEPGFRPHRDGGGRGRGGPRGGRRGRAQRGDVRAAVLRLLGTEPMHGYQLMEAIAERTGGAWRPSPGAIYPTISQLEDEGLVTVEKEGGRKLVSLTDAGRAYIDDPGNELIDPFAGHDADSDGPDLRLALRELQVATRSVAMSGSDAEVAAAHAVLIEAKKSLYRILAGDVDTSDQE</sequence>
<dbReference type="PANTHER" id="PTHR43252">
    <property type="entry name" value="TRANSCRIPTIONAL REGULATOR YQJI"/>
    <property type="match status" value="1"/>
</dbReference>
<dbReference type="InterPro" id="IPR005149">
    <property type="entry name" value="Tscrpt_reg_PadR_N"/>
</dbReference>
<dbReference type="CDD" id="cd00090">
    <property type="entry name" value="HTH_ARSR"/>
    <property type="match status" value="1"/>
</dbReference>
<accession>A0A0V9UF99</accession>
<name>A0A0V9UF99_9NOCA</name>
<gene>
    <name evidence="3" type="ORF">Z045_21900</name>
</gene>
<comment type="caution">
    <text evidence="3">The sequence shown here is derived from an EMBL/GenBank/DDBJ whole genome shotgun (WGS) entry which is preliminary data.</text>
</comment>
<dbReference type="InterPro" id="IPR036388">
    <property type="entry name" value="WH-like_DNA-bd_sf"/>
</dbReference>
<feature type="region of interest" description="Disordered" evidence="1">
    <location>
        <begin position="1"/>
        <end position="68"/>
    </location>
</feature>
<dbReference type="PANTHER" id="PTHR43252:SF2">
    <property type="entry name" value="TRANSCRIPTION REGULATOR, PADR-LIKE FAMILY"/>
    <property type="match status" value="1"/>
</dbReference>
<dbReference type="Gene3D" id="1.10.10.10">
    <property type="entry name" value="Winged helix-like DNA-binding domain superfamily/Winged helix DNA-binding domain"/>
    <property type="match status" value="1"/>
</dbReference>
<evidence type="ECO:0000256" key="1">
    <source>
        <dbReference type="SAM" id="MobiDB-lite"/>
    </source>
</evidence>
<dbReference type="SUPFAM" id="SSF46785">
    <property type="entry name" value="Winged helix' DNA-binding domain"/>
    <property type="match status" value="1"/>
</dbReference>
<dbReference type="InterPro" id="IPR011991">
    <property type="entry name" value="ArsR-like_HTH"/>
</dbReference>